<protein>
    <submittedName>
        <fullName evidence="2">Coat protein</fullName>
    </submittedName>
</protein>
<sequence length="511" mass="57253">MAGKDRVFNPEEIFPLADRVNNKGATPTPEEEALLDAAGIGPNCEQITTNMFRLKKCLDDKKMFSVIDGQICPYEQKTTNWTKTTSAPSRKSVLTGRISAKEQSHLQLSLGEDADSVLAELRKTGSSSKGHTSKEVTEPEKTLKDDESEEEGSESFEDLEDKEEMKITNHDEFEKALEKSSFIVDAKRIQEHLEKFIKTIGTESETYQENDLVIKYFKDTDYKSPDCSVSELVGAGTKILDAIVFCSMIEPDKEPVGIFRMMKIEKLTSTDVSRNIMLGKQALLAGMILVYVQGSLPNAAENKTVPKFIKDYVYNSNRVTMGSIAGDLSRTSTRKFPQNVFLNIDLNILPVAIASRCKLAIAGNRAVRYAVCASGFRKAEPLKPTKNDSAEVLMMIMDRNKRLEHASNLVEYIKSLQGDVKKQIKMHPLHPKRPVVQNFTKKLTRAILETLSVEGRKDLHKKILSDNNSGFMRDKDFFGETHGNKVVHEVLNDDTADYSDMSVAMLKGIFE</sequence>
<accession>A0A9N7ABF4</accession>
<dbReference type="Pfam" id="PF11128">
    <property type="entry name" value="Nucleocap_ssRNA"/>
    <property type="match status" value="1"/>
</dbReference>
<feature type="compositionally biased region" description="Acidic residues" evidence="1">
    <location>
        <begin position="146"/>
        <end position="162"/>
    </location>
</feature>
<keyword evidence="2" id="KW-0946">Virion</keyword>
<dbReference type="GO" id="GO:0019028">
    <property type="term" value="C:viral capsid"/>
    <property type="evidence" value="ECO:0007669"/>
    <property type="project" value="UniProtKB-KW"/>
</dbReference>
<proteinExistence type="predicted"/>
<name>A0A9N7ABF4_9VIRU</name>
<organism evidence="2">
    <name type="scientific">Datura ophiovirus</name>
    <dbReference type="NCBI Taxonomy" id="2983939"/>
    <lineage>
        <taxon>Viruses</taxon>
        <taxon>Riboviria</taxon>
        <taxon>Orthornavirae</taxon>
        <taxon>Negarnaviricota</taxon>
        <taxon>Haploviricotina</taxon>
        <taxon>Milneviricetes</taxon>
        <taxon>Naedrevirales</taxon>
        <taxon>Aspiviridae</taxon>
        <taxon>Ophiovirus</taxon>
    </lineage>
</organism>
<reference evidence="2" key="1">
    <citation type="journal article" date="2023" name="bioRxiv">
        <title>Expanding the repertoire of the plant infecting ophioviruses.</title>
        <authorList>
            <person name="Debat H."/>
            <person name="Garcia M.L."/>
            <person name="Bejerman N."/>
        </authorList>
    </citation>
    <scope>NUCLEOTIDE SEQUENCE</scope>
</reference>
<dbReference type="EMBL" id="BK062684">
    <property type="protein sequence ID" value="DBA06901.1"/>
    <property type="molecule type" value="Genomic_RNA"/>
</dbReference>
<evidence type="ECO:0000313" key="2">
    <source>
        <dbReference type="EMBL" id="DBA06901.1"/>
    </source>
</evidence>
<feature type="region of interest" description="Disordered" evidence="1">
    <location>
        <begin position="123"/>
        <end position="165"/>
    </location>
</feature>
<dbReference type="InterPro" id="IPR021310">
    <property type="entry name" value="Nucleocap_ssRNA"/>
</dbReference>
<evidence type="ECO:0000256" key="1">
    <source>
        <dbReference type="SAM" id="MobiDB-lite"/>
    </source>
</evidence>
<keyword evidence="2" id="KW-0167">Capsid protein</keyword>
<feature type="compositionally biased region" description="Basic and acidic residues" evidence="1">
    <location>
        <begin position="132"/>
        <end position="145"/>
    </location>
</feature>